<accession>A0A150J4K4</accession>
<dbReference type="PANTHER" id="PTHR33930">
    <property type="entry name" value="ALKYL HYDROPEROXIDE REDUCTASE AHPD"/>
    <property type="match status" value="1"/>
</dbReference>
<name>A0A150J4K4_9EURY</name>
<dbReference type="GO" id="GO:0051920">
    <property type="term" value="F:peroxiredoxin activity"/>
    <property type="evidence" value="ECO:0007669"/>
    <property type="project" value="InterPro"/>
</dbReference>
<dbReference type="EMBL" id="LNGD01000039">
    <property type="protein sequence ID" value="KYC52156.1"/>
    <property type="molecule type" value="Genomic_DNA"/>
</dbReference>
<dbReference type="InterPro" id="IPR003779">
    <property type="entry name" value="CMD-like"/>
</dbReference>
<dbReference type="Gene3D" id="1.20.1290.10">
    <property type="entry name" value="AhpD-like"/>
    <property type="match status" value="1"/>
</dbReference>
<sequence>MILKGLIYRNSFKYKFELYFGDKMKEEVFYGRGMKKIKSDYPEVYEAIIKLNDAVYTGKALDYKTQKLIAIGIAASRCDESATERQMRSAMKELGVTPDEIADVLRVVLLLSGMPSFTKGMRILEEIEK</sequence>
<evidence type="ECO:0000313" key="3">
    <source>
        <dbReference type="Proteomes" id="UP000075578"/>
    </source>
</evidence>
<evidence type="ECO:0000313" key="2">
    <source>
        <dbReference type="EMBL" id="KYC52156.1"/>
    </source>
</evidence>
<organism evidence="2 3">
    <name type="scientific">Candidatus Methanofastidiosum methylothiophilum</name>
    <dbReference type="NCBI Taxonomy" id="1705564"/>
    <lineage>
        <taxon>Archaea</taxon>
        <taxon>Methanobacteriati</taxon>
        <taxon>Methanobacteriota</taxon>
        <taxon>Stenosarchaea group</taxon>
        <taxon>Candidatus Methanofastidiosia</taxon>
        <taxon>Candidatus Methanofastidiosales</taxon>
        <taxon>Candidatus Methanofastidiosaceae</taxon>
        <taxon>Candidatus Methanofastidiosum</taxon>
    </lineage>
</organism>
<comment type="caution">
    <text evidence="2">The sequence shown here is derived from an EMBL/GenBank/DDBJ whole genome shotgun (WGS) entry which is preliminary data.</text>
</comment>
<dbReference type="Pfam" id="PF02627">
    <property type="entry name" value="CMD"/>
    <property type="match status" value="1"/>
</dbReference>
<reference evidence="2 3" key="1">
    <citation type="journal article" date="2016" name="ISME J.">
        <title>Chasing the elusive Euryarchaeota class WSA2: genomes reveal a uniquely fastidious methyl-reducing methanogen.</title>
        <authorList>
            <person name="Nobu M.K."/>
            <person name="Narihiro T."/>
            <person name="Kuroda K."/>
            <person name="Mei R."/>
            <person name="Liu W.T."/>
        </authorList>
    </citation>
    <scope>NUCLEOTIDE SEQUENCE [LARGE SCALE GENOMIC DNA]</scope>
    <source>
        <strain evidence="2">U1lsi0528_Bin089</strain>
    </source>
</reference>
<dbReference type="AlphaFoldDB" id="A0A150J4K4"/>
<protein>
    <submittedName>
        <fullName evidence="2">Carboxymuconolactone decarboxylase family protein</fullName>
    </submittedName>
</protein>
<feature type="domain" description="Carboxymuconolactone decarboxylase-like" evidence="1">
    <location>
        <begin position="42"/>
        <end position="126"/>
    </location>
</feature>
<dbReference type="Proteomes" id="UP000075578">
    <property type="component" value="Unassembled WGS sequence"/>
</dbReference>
<dbReference type="PANTHER" id="PTHR33930:SF2">
    <property type="entry name" value="BLR3452 PROTEIN"/>
    <property type="match status" value="1"/>
</dbReference>
<dbReference type="InterPro" id="IPR029032">
    <property type="entry name" value="AhpD-like"/>
</dbReference>
<gene>
    <name evidence="2" type="ORF">AMQ74_00834</name>
</gene>
<proteinExistence type="predicted"/>
<dbReference type="SUPFAM" id="SSF69118">
    <property type="entry name" value="AhpD-like"/>
    <property type="match status" value="1"/>
</dbReference>
<evidence type="ECO:0000259" key="1">
    <source>
        <dbReference type="Pfam" id="PF02627"/>
    </source>
</evidence>